<dbReference type="EMBL" id="JAXCGZ010001722">
    <property type="protein sequence ID" value="KAK7085201.1"/>
    <property type="molecule type" value="Genomic_DNA"/>
</dbReference>
<proteinExistence type="predicted"/>
<evidence type="ECO:0000313" key="2">
    <source>
        <dbReference type="Proteomes" id="UP001381693"/>
    </source>
</evidence>
<protein>
    <submittedName>
        <fullName evidence="1">Uncharacterized protein</fullName>
    </submittedName>
</protein>
<reference evidence="1 2" key="1">
    <citation type="submission" date="2023-11" db="EMBL/GenBank/DDBJ databases">
        <title>Halocaridina rubra genome assembly.</title>
        <authorList>
            <person name="Smith C."/>
        </authorList>
    </citation>
    <scope>NUCLEOTIDE SEQUENCE [LARGE SCALE GENOMIC DNA]</scope>
    <source>
        <strain evidence="1">EP-1</strain>
        <tissue evidence="1">Whole</tissue>
    </source>
</reference>
<feature type="non-terminal residue" evidence="1">
    <location>
        <position position="59"/>
    </location>
</feature>
<evidence type="ECO:0000313" key="1">
    <source>
        <dbReference type="EMBL" id="KAK7085201.1"/>
    </source>
</evidence>
<accession>A0AAN8XJ58</accession>
<dbReference type="Proteomes" id="UP001381693">
    <property type="component" value="Unassembled WGS sequence"/>
</dbReference>
<gene>
    <name evidence="1" type="ORF">SK128_017112</name>
</gene>
<keyword evidence="2" id="KW-1185">Reference proteome</keyword>
<sequence>MRDGQHKKTWESRGPRALCGEERLKYTGAEEIAIAVDVHALQSSSPWLATRPWHCQHIY</sequence>
<organism evidence="1 2">
    <name type="scientific">Halocaridina rubra</name>
    <name type="common">Hawaiian red shrimp</name>
    <dbReference type="NCBI Taxonomy" id="373956"/>
    <lineage>
        <taxon>Eukaryota</taxon>
        <taxon>Metazoa</taxon>
        <taxon>Ecdysozoa</taxon>
        <taxon>Arthropoda</taxon>
        <taxon>Crustacea</taxon>
        <taxon>Multicrustacea</taxon>
        <taxon>Malacostraca</taxon>
        <taxon>Eumalacostraca</taxon>
        <taxon>Eucarida</taxon>
        <taxon>Decapoda</taxon>
        <taxon>Pleocyemata</taxon>
        <taxon>Caridea</taxon>
        <taxon>Atyoidea</taxon>
        <taxon>Atyidae</taxon>
        <taxon>Halocaridina</taxon>
    </lineage>
</organism>
<comment type="caution">
    <text evidence="1">The sequence shown here is derived from an EMBL/GenBank/DDBJ whole genome shotgun (WGS) entry which is preliminary data.</text>
</comment>
<name>A0AAN8XJ58_HALRR</name>
<dbReference type="AlphaFoldDB" id="A0AAN8XJ58"/>